<dbReference type="AlphaFoldDB" id="A0A0R3UP12"/>
<evidence type="ECO:0000313" key="10">
    <source>
        <dbReference type="Proteomes" id="UP000267029"/>
    </source>
</evidence>
<reference evidence="9 10" key="1">
    <citation type="submission" date="2018-10" db="EMBL/GenBank/DDBJ databases">
        <authorList>
            <consortium name="Pathogen Informatics"/>
        </authorList>
    </citation>
    <scope>NUCLEOTIDE SEQUENCE [LARGE SCALE GENOMIC DNA]</scope>
</reference>
<dbReference type="Pfam" id="PF00932">
    <property type="entry name" value="LTD"/>
    <property type="match status" value="1"/>
</dbReference>
<evidence type="ECO:0000259" key="8">
    <source>
        <dbReference type="PROSITE" id="PS51842"/>
    </source>
</evidence>
<accession>A0A0R3UP12</accession>
<dbReference type="Gene3D" id="2.60.40.1260">
    <property type="entry name" value="Lamin Tail domain"/>
    <property type="match status" value="1"/>
</dbReference>
<dbReference type="InterPro" id="IPR039008">
    <property type="entry name" value="IF_rod_dom"/>
</dbReference>
<evidence type="ECO:0000259" key="7">
    <source>
        <dbReference type="PROSITE" id="PS51841"/>
    </source>
</evidence>
<proteinExistence type="predicted"/>
<dbReference type="SUPFAM" id="SSF74853">
    <property type="entry name" value="Lamin A/C globular tail domain"/>
    <property type="match status" value="1"/>
</dbReference>
<sequence length="1001" mass="116328">MSARLKKSKQPQAEPEKVATPKKAERAVTSSVISGTQVTVERSPSPLNISRTDEKEELAHLNDRLASYIDYVRKLERDKECLTRRISTISEERLSQVDEVRNTYEKEISSLRHLVDDLAKEKATRDVELKKHRDDTADAKSKLAKRDGEVRSLQRKVDVMERDLASYKQDHDRYQQLRPEYEALEKKLETLIKDLEAETILRTDLENKVVGLREELDFKNRLIEEERSKLVLQTLTVEEEIEDRKAAEFESRLADELQAYRQQTADELQEYRIQMESTFQTKLEQLRRANIDATRDGGKLREDLMIMRKQCDELCHELAKKSGEVDLLQRRVVDLENLLNKEREDYEAQLTSEREEIKRLQNELELRFAEFTDLMNTKVALDQEILMYRKMLEGEESRLNLASPPRPSAFGSGGIVGKKRRLDSGDEMVADELGGPCSSRFAFRVSTSAIGDIEFTADQDGSGKWVKLTNASKRDVNIGNWILKHQADGQEVAFKFHRTVTIKPGATCTVWSSDSAIAHNPPTDIVMKNQAFYAGANITITLFNEEDQEQASCMVIRECTRAVLPARRVRSCTSKSDEEMSTRCKRSRQHEPELTTTSKRTIAASTVSHSDRRRQRSVSPFSITRNEEKEELAHLNDRLASYIDYVRKLELDKEHLQKKIKAYSEERLSKNDEVRNTYEAEIASLRRLVDEIAKQKAAADLETEKCKEEAKAAQSKLAKREVDARNFQRRIEALERELSSYKKDHDLYEALKPDYDSLEKRCGLLRRDLDAETVLRTDLENKVAGLREELDFKNRLLEEERQKVAQSTLFVETEIEERKTAEYESKLYDQLQAYRDQTADDLISYKNEMERTFEVIIPNLQHHLLRQTKLNQLRAAGTDASKQAGKLREELLVVRKNANDLEHELTKKEAEVDLLKRRVEELERFLRQERDEYEKRLASQREEVERLQRELELRFAEFADLMNSKVALDQEILMYRKMLEGEESRYVPGCPTNFNVPRSLQ</sequence>
<dbReference type="PROSITE" id="PS51841">
    <property type="entry name" value="LTD"/>
    <property type="match status" value="1"/>
</dbReference>
<dbReference type="GO" id="GO:0006998">
    <property type="term" value="P:nuclear envelope organization"/>
    <property type="evidence" value="ECO:0007669"/>
    <property type="project" value="TreeGrafter"/>
</dbReference>
<keyword evidence="2" id="KW-0403">Intermediate filament</keyword>
<feature type="coiled-coil region" evidence="5">
    <location>
        <begin position="318"/>
        <end position="370"/>
    </location>
</feature>
<feature type="compositionally biased region" description="Basic and acidic residues" evidence="6">
    <location>
        <begin position="14"/>
        <end position="26"/>
    </location>
</feature>
<gene>
    <name evidence="9" type="ORF">MCOS_LOCUS9568</name>
</gene>
<protein>
    <recommendedName>
        <fullName evidence="11">LTD domain-containing protein</fullName>
    </recommendedName>
</protein>
<feature type="coiled-coil region" evidence="5">
    <location>
        <begin position="884"/>
        <end position="957"/>
    </location>
</feature>
<dbReference type="Pfam" id="PF00038">
    <property type="entry name" value="Filament"/>
    <property type="match status" value="2"/>
</dbReference>
<evidence type="ECO:0000256" key="4">
    <source>
        <dbReference type="ARBA" id="ARBA00023242"/>
    </source>
</evidence>
<feature type="domain" description="LTD" evidence="7">
    <location>
        <begin position="439"/>
        <end position="558"/>
    </location>
</feature>
<dbReference type="GO" id="GO:0005200">
    <property type="term" value="F:structural constituent of cytoskeleton"/>
    <property type="evidence" value="ECO:0007669"/>
    <property type="project" value="TreeGrafter"/>
</dbReference>
<dbReference type="Gene3D" id="1.20.5.1160">
    <property type="entry name" value="Vasodilator-stimulated phosphoprotein"/>
    <property type="match status" value="3"/>
</dbReference>
<feature type="coiled-coil region" evidence="5">
    <location>
        <begin position="150"/>
        <end position="229"/>
    </location>
</feature>
<dbReference type="GO" id="GO:0005882">
    <property type="term" value="C:intermediate filament"/>
    <property type="evidence" value="ECO:0007669"/>
    <property type="project" value="UniProtKB-KW"/>
</dbReference>
<organism evidence="9 10">
    <name type="scientific">Mesocestoides corti</name>
    <name type="common">Flatworm</name>
    <dbReference type="NCBI Taxonomy" id="53468"/>
    <lineage>
        <taxon>Eukaryota</taxon>
        <taxon>Metazoa</taxon>
        <taxon>Spiralia</taxon>
        <taxon>Lophotrochozoa</taxon>
        <taxon>Platyhelminthes</taxon>
        <taxon>Cestoda</taxon>
        <taxon>Eucestoda</taxon>
        <taxon>Cyclophyllidea</taxon>
        <taxon>Mesocestoididae</taxon>
        <taxon>Mesocestoides</taxon>
    </lineage>
</organism>
<evidence type="ECO:0000256" key="1">
    <source>
        <dbReference type="ARBA" id="ARBA00004123"/>
    </source>
</evidence>
<keyword evidence="3 5" id="KW-0175">Coiled coil</keyword>
<dbReference type="EMBL" id="UXSR01005765">
    <property type="protein sequence ID" value="VDD83565.1"/>
    <property type="molecule type" value="Genomic_DNA"/>
</dbReference>
<dbReference type="STRING" id="53468.A0A0R3UP12"/>
<evidence type="ECO:0000256" key="2">
    <source>
        <dbReference type="ARBA" id="ARBA00022754"/>
    </source>
</evidence>
<dbReference type="PROSITE" id="PS51842">
    <property type="entry name" value="IF_ROD_2"/>
    <property type="match status" value="2"/>
</dbReference>
<feature type="region of interest" description="Disordered" evidence="6">
    <location>
        <begin position="575"/>
        <end position="622"/>
    </location>
</feature>
<dbReference type="GO" id="GO:0090435">
    <property type="term" value="P:protein localization to nuclear envelope"/>
    <property type="evidence" value="ECO:0007669"/>
    <property type="project" value="TreeGrafter"/>
</dbReference>
<feature type="compositionally biased region" description="Polar residues" evidence="6">
    <location>
        <begin position="594"/>
        <end position="608"/>
    </location>
</feature>
<feature type="domain" description="IF rod" evidence="8">
    <location>
        <begin position="54"/>
        <end position="399"/>
    </location>
</feature>
<dbReference type="PANTHER" id="PTHR45721">
    <property type="entry name" value="LAMIN DM0-RELATED"/>
    <property type="match status" value="1"/>
</dbReference>
<evidence type="ECO:0000256" key="3">
    <source>
        <dbReference type="ARBA" id="ARBA00023054"/>
    </source>
</evidence>
<dbReference type="Proteomes" id="UP000267029">
    <property type="component" value="Unassembled WGS sequence"/>
</dbReference>
<dbReference type="GO" id="GO:0051664">
    <property type="term" value="P:nuclear pore localization"/>
    <property type="evidence" value="ECO:0007669"/>
    <property type="project" value="TreeGrafter"/>
</dbReference>
<feature type="region of interest" description="Disordered" evidence="6">
    <location>
        <begin position="1"/>
        <end position="46"/>
    </location>
</feature>
<dbReference type="SUPFAM" id="SSF64593">
    <property type="entry name" value="Intermediate filament protein, coiled coil region"/>
    <property type="match status" value="4"/>
</dbReference>
<dbReference type="PANTHER" id="PTHR45721:SF11">
    <property type="entry name" value="LAMIN DM0-RELATED"/>
    <property type="match status" value="1"/>
</dbReference>
<dbReference type="InterPro" id="IPR036415">
    <property type="entry name" value="Lamin_tail_dom_sf"/>
</dbReference>
<dbReference type="Gene3D" id="1.20.5.170">
    <property type="match status" value="2"/>
</dbReference>
<dbReference type="InterPro" id="IPR001322">
    <property type="entry name" value="Lamin_tail_dom"/>
</dbReference>
<dbReference type="GO" id="GO:0007097">
    <property type="term" value="P:nuclear migration"/>
    <property type="evidence" value="ECO:0007669"/>
    <property type="project" value="TreeGrafter"/>
</dbReference>
<keyword evidence="10" id="KW-1185">Reference proteome</keyword>
<feature type="domain" description="IF rod" evidence="8">
    <location>
        <begin position="628"/>
        <end position="986"/>
    </location>
</feature>
<dbReference type="SMART" id="SM01391">
    <property type="entry name" value="Filament"/>
    <property type="match status" value="2"/>
</dbReference>
<name>A0A0R3UP12_MESCO</name>
<evidence type="ECO:0000256" key="5">
    <source>
        <dbReference type="SAM" id="Coils"/>
    </source>
</evidence>
<keyword evidence="4" id="KW-0539">Nucleus</keyword>
<feature type="compositionally biased region" description="Polar residues" evidence="6">
    <location>
        <begin position="28"/>
        <end position="46"/>
    </location>
</feature>
<evidence type="ECO:0000256" key="6">
    <source>
        <dbReference type="SAM" id="MobiDB-lite"/>
    </source>
</evidence>
<feature type="coiled-coil region" evidence="5">
    <location>
        <begin position="58"/>
        <end position="121"/>
    </location>
</feature>
<evidence type="ECO:0008006" key="11">
    <source>
        <dbReference type="Google" id="ProtNLM"/>
    </source>
</evidence>
<feature type="coiled-coil region" evidence="5">
    <location>
        <begin position="646"/>
        <end position="803"/>
    </location>
</feature>
<dbReference type="OrthoDB" id="102442at2759"/>
<comment type="subcellular location">
    <subcellularLocation>
        <location evidence="1">Nucleus</location>
    </subcellularLocation>
</comment>
<evidence type="ECO:0000313" key="9">
    <source>
        <dbReference type="EMBL" id="VDD83565.1"/>
    </source>
</evidence>
<dbReference type="GO" id="GO:0031507">
    <property type="term" value="P:heterochromatin formation"/>
    <property type="evidence" value="ECO:0007669"/>
    <property type="project" value="TreeGrafter"/>
</dbReference>
<dbReference type="GO" id="GO:0005652">
    <property type="term" value="C:nuclear lamina"/>
    <property type="evidence" value="ECO:0007669"/>
    <property type="project" value="TreeGrafter"/>
</dbReference>